<dbReference type="Proteomes" id="UP000681967">
    <property type="component" value="Unassembled WGS sequence"/>
</dbReference>
<dbReference type="InterPro" id="IPR011990">
    <property type="entry name" value="TPR-like_helical_dom_sf"/>
</dbReference>
<evidence type="ECO:0000313" key="2">
    <source>
        <dbReference type="Proteomes" id="UP000681967"/>
    </source>
</evidence>
<organism evidence="1 2">
    <name type="scientific">Rotaria magnacalcarata</name>
    <dbReference type="NCBI Taxonomy" id="392030"/>
    <lineage>
        <taxon>Eukaryota</taxon>
        <taxon>Metazoa</taxon>
        <taxon>Spiralia</taxon>
        <taxon>Gnathifera</taxon>
        <taxon>Rotifera</taxon>
        <taxon>Eurotatoria</taxon>
        <taxon>Bdelloidea</taxon>
        <taxon>Philodinida</taxon>
        <taxon>Philodinidae</taxon>
        <taxon>Rotaria</taxon>
    </lineage>
</organism>
<gene>
    <name evidence="1" type="ORF">BYL167_LOCUS76454</name>
</gene>
<dbReference type="AlphaFoldDB" id="A0A8S3GP23"/>
<feature type="non-terminal residue" evidence="1">
    <location>
        <position position="43"/>
    </location>
</feature>
<dbReference type="SUPFAM" id="SSF48452">
    <property type="entry name" value="TPR-like"/>
    <property type="match status" value="1"/>
</dbReference>
<dbReference type="EMBL" id="CAJOBH010275800">
    <property type="protein sequence ID" value="CAF5167915.1"/>
    <property type="molecule type" value="Genomic_DNA"/>
</dbReference>
<comment type="caution">
    <text evidence="1">The sequence shown here is derived from an EMBL/GenBank/DDBJ whole genome shotgun (WGS) entry which is preliminary data.</text>
</comment>
<proteinExistence type="predicted"/>
<dbReference type="Pfam" id="PF13424">
    <property type="entry name" value="TPR_12"/>
    <property type="match status" value="1"/>
</dbReference>
<accession>A0A8S3GP23</accession>
<sequence length="43" mass="5013">MGMVYQLMGEYLKALSYYEQAREIQQKALPPNNTDLAKTYNNI</sequence>
<evidence type="ECO:0000313" key="1">
    <source>
        <dbReference type="EMBL" id="CAF5167915.1"/>
    </source>
</evidence>
<evidence type="ECO:0008006" key="3">
    <source>
        <dbReference type="Google" id="ProtNLM"/>
    </source>
</evidence>
<protein>
    <recommendedName>
        <fullName evidence="3">Tetratricopeptide repeat protein</fullName>
    </recommendedName>
</protein>
<name>A0A8S3GP23_9BILA</name>
<dbReference type="Gene3D" id="1.25.40.10">
    <property type="entry name" value="Tetratricopeptide repeat domain"/>
    <property type="match status" value="1"/>
</dbReference>
<reference evidence="1" key="1">
    <citation type="submission" date="2021-02" db="EMBL/GenBank/DDBJ databases">
        <authorList>
            <person name="Nowell W R."/>
        </authorList>
    </citation>
    <scope>NUCLEOTIDE SEQUENCE</scope>
</reference>